<keyword evidence="2 3" id="KW-0274">FAD</keyword>
<dbReference type="GO" id="GO:0071949">
    <property type="term" value="F:FAD binding"/>
    <property type="evidence" value="ECO:0007669"/>
    <property type="project" value="TreeGrafter"/>
</dbReference>
<evidence type="ECO:0000256" key="1">
    <source>
        <dbReference type="ARBA" id="ARBA00022630"/>
    </source>
</evidence>
<gene>
    <name evidence="5" type="ORF">SAMN04487992_10889</name>
</gene>
<proteinExistence type="predicted"/>
<dbReference type="GO" id="GO:0005737">
    <property type="term" value="C:cytoplasm"/>
    <property type="evidence" value="ECO:0007669"/>
    <property type="project" value="TreeGrafter"/>
</dbReference>
<protein>
    <submittedName>
        <fullName evidence="5">Deoxyribodipyrimidine photo-lyase</fullName>
    </submittedName>
</protein>
<dbReference type="EMBL" id="FNBD01000008">
    <property type="protein sequence ID" value="SDF17432.1"/>
    <property type="molecule type" value="Genomic_DNA"/>
</dbReference>
<dbReference type="InterPro" id="IPR005101">
    <property type="entry name" value="Cryptochr/Photolyase_FAD-bd"/>
</dbReference>
<dbReference type="eggNOG" id="COG0415">
    <property type="taxonomic scope" value="Bacteria"/>
</dbReference>
<evidence type="ECO:0000256" key="2">
    <source>
        <dbReference type="ARBA" id="ARBA00022827"/>
    </source>
</evidence>
<evidence type="ECO:0000313" key="6">
    <source>
        <dbReference type="Proteomes" id="UP000182114"/>
    </source>
</evidence>
<reference evidence="6" key="1">
    <citation type="submission" date="2016-10" db="EMBL/GenBank/DDBJ databases">
        <authorList>
            <person name="Varghese N."/>
            <person name="Submissions S."/>
        </authorList>
    </citation>
    <scope>NUCLEOTIDE SEQUENCE [LARGE SCALE GENOMIC DNA]</scope>
    <source>
        <strain evidence="6">DSM 24729</strain>
    </source>
</reference>
<dbReference type="InterPro" id="IPR002081">
    <property type="entry name" value="Cryptochrome/DNA_photolyase_1"/>
</dbReference>
<feature type="binding site" evidence="3">
    <location>
        <begin position="173"/>
        <end position="175"/>
    </location>
    <ligand>
        <name>FAD</name>
        <dbReference type="ChEBI" id="CHEBI:57692"/>
    </ligand>
</feature>
<evidence type="ECO:0000313" key="5">
    <source>
        <dbReference type="EMBL" id="SDF17432.1"/>
    </source>
</evidence>
<dbReference type="RefSeq" id="WP_074538821.1">
    <property type="nucleotide sequence ID" value="NZ_FNBD01000008.1"/>
</dbReference>
<feature type="binding site" evidence="3">
    <location>
        <position position="76"/>
    </location>
    <ligand>
        <name>FAD</name>
        <dbReference type="ChEBI" id="CHEBI:57692"/>
    </ligand>
</feature>
<dbReference type="GO" id="GO:0003904">
    <property type="term" value="F:deoxyribodipyrimidine photo-lyase activity"/>
    <property type="evidence" value="ECO:0007669"/>
    <property type="project" value="TreeGrafter"/>
</dbReference>
<accession>A0A1G7IXH2</accession>
<dbReference type="PANTHER" id="PTHR11455:SF18">
    <property type="entry name" value="SI:CH1073-390K14.1"/>
    <property type="match status" value="1"/>
</dbReference>
<keyword evidence="6" id="KW-1185">Reference proteome</keyword>
<keyword evidence="5" id="KW-0456">Lyase</keyword>
<comment type="cofactor">
    <cofactor evidence="3">
        <name>FAD</name>
        <dbReference type="ChEBI" id="CHEBI:57692"/>
    </cofactor>
    <text evidence="3">Binds 1 FAD per subunit.</text>
</comment>
<dbReference type="Proteomes" id="UP000182114">
    <property type="component" value="Unassembled WGS sequence"/>
</dbReference>
<sequence>MSTSPNFLNPEFPTDMDAIQKRIALIDPRKYASSRNYIDGSVSYISPYISRGVISTKQVYQSLLEREFTTSNAEKFIQELAWRDYWQQVWIHKGNAIDSDLKHSQPNVENHEIPSKITEGTTGIIAIDKAISLLYKTGYMHNHLRMYVASIACNVANSHWKIPAQWLYYHLLDADWASNALSWQWVAGANSNKKYYANQENINRYCHTHQTNTFLEVAYDEFENLPIPDALKDTKNLNLKTILPDAEVLTLDADIPIHIYNFYNLDPNWRKNEPANKVLILEPSLFVKYPVSEKSIQFALELAKNIPNIQLFVGEIQELSALYPKTQYYYKEHPTNSHYVGIEDSRDWMFSVNGYYPSFFAFWKKCKKEIKNNMIHEA</sequence>
<name>A0A1G7IXH2_9FLAO</name>
<evidence type="ECO:0000256" key="3">
    <source>
        <dbReference type="PIRSR" id="PIRSR602081-1"/>
    </source>
</evidence>
<dbReference type="GO" id="GO:0043153">
    <property type="term" value="P:entrainment of circadian clock by photoperiod"/>
    <property type="evidence" value="ECO:0007669"/>
    <property type="project" value="TreeGrafter"/>
</dbReference>
<keyword evidence="1 3" id="KW-0285">Flavoprotein</keyword>
<feature type="domain" description="Cryptochrome/DNA photolyase FAD-binding" evidence="4">
    <location>
        <begin position="76"/>
        <end position="198"/>
    </location>
</feature>
<dbReference type="PANTHER" id="PTHR11455">
    <property type="entry name" value="CRYPTOCHROME"/>
    <property type="match status" value="1"/>
</dbReference>
<dbReference type="GO" id="GO:0032922">
    <property type="term" value="P:circadian regulation of gene expression"/>
    <property type="evidence" value="ECO:0007669"/>
    <property type="project" value="TreeGrafter"/>
</dbReference>
<evidence type="ECO:0000259" key="4">
    <source>
        <dbReference type="Pfam" id="PF03441"/>
    </source>
</evidence>
<organism evidence="5 6">
    <name type="scientific">Cellulophaga baltica</name>
    <dbReference type="NCBI Taxonomy" id="76594"/>
    <lineage>
        <taxon>Bacteria</taxon>
        <taxon>Pseudomonadati</taxon>
        <taxon>Bacteroidota</taxon>
        <taxon>Flavobacteriia</taxon>
        <taxon>Flavobacteriales</taxon>
        <taxon>Flavobacteriaceae</taxon>
        <taxon>Cellulophaga</taxon>
    </lineage>
</organism>
<dbReference type="GO" id="GO:0003677">
    <property type="term" value="F:DNA binding"/>
    <property type="evidence" value="ECO:0007669"/>
    <property type="project" value="TreeGrafter"/>
</dbReference>
<dbReference type="AlphaFoldDB" id="A0A1G7IXH2"/>
<dbReference type="Gene3D" id="1.25.40.80">
    <property type="match status" value="1"/>
</dbReference>
<dbReference type="Gene3D" id="1.10.579.10">
    <property type="entry name" value="DNA Cyclobutane Dipyrimidine Photolyase, subunit A, domain 3"/>
    <property type="match status" value="1"/>
</dbReference>
<dbReference type="SUPFAM" id="SSF48173">
    <property type="entry name" value="Cryptochrome/photolyase FAD-binding domain"/>
    <property type="match status" value="1"/>
</dbReference>
<dbReference type="InterPro" id="IPR036134">
    <property type="entry name" value="Crypto/Photolyase_FAD-like_sf"/>
</dbReference>
<dbReference type="Pfam" id="PF03441">
    <property type="entry name" value="FAD_binding_7"/>
    <property type="match status" value="1"/>
</dbReference>
<feature type="binding site" evidence="3">
    <location>
        <position position="31"/>
    </location>
    <ligand>
        <name>FAD</name>
        <dbReference type="ChEBI" id="CHEBI:57692"/>
    </ligand>
</feature>